<feature type="repeat" description="PPR" evidence="3">
    <location>
        <begin position="543"/>
        <end position="577"/>
    </location>
</feature>
<accession>A0AAV0PLP5</accession>
<evidence type="ECO:0000313" key="7">
    <source>
        <dbReference type="Proteomes" id="UP001154282"/>
    </source>
</evidence>
<dbReference type="PANTHER" id="PTHR47447">
    <property type="entry name" value="OS03G0856100 PROTEIN"/>
    <property type="match status" value="1"/>
</dbReference>
<feature type="repeat" description="PPR" evidence="3">
    <location>
        <begin position="613"/>
        <end position="650"/>
    </location>
</feature>
<feature type="repeat" description="PPR" evidence="3">
    <location>
        <begin position="434"/>
        <end position="468"/>
    </location>
</feature>
<feature type="domain" description="PROP1-like PPR" evidence="5">
    <location>
        <begin position="514"/>
        <end position="652"/>
    </location>
</feature>
<comment type="caution">
    <text evidence="6">The sequence shown here is derived from an EMBL/GenBank/DDBJ whole genome shotgun (WGS) entry which is preliminary data.</text>
</comment>
<feature type="region of interest" description="Disordered" evidence="4">
    <location>
        <begin position="10"/>
        <end position="54"/>
    </location>
</feature>
<name>A0AAV0PLP5_9ROSI</name>
<feature type="compositionally biased region" description="Basic residues" evidence="4">
    <location>
        <begin position="24"/>
        <end position="36"/>
    </location>
</feature>
<sequence length="854" mass="95262">MRELVILGSSSIVNPPNHHLPDGHRRHHHHSPKPKPKQSVAPSRPIPTVHSRSPPLLSTVRYDITSPPDKSVLKYYSDLAAKLAADGRLQEFSMIIESVAALGVDASDFVSLLALKPVGEGILQNLRDGNVGDVLEAFREVERLGVSPAKLVDEVTVELFQRECGRILKCQELPEIVEFMEILAGLGFSIKDIVQPMEIVKMCVDQRDPDMAVRYASIPPYDRMLFCTIISEFGKRKDLDSALTAYEAFMQILSSPNMYMCRAIVDVCGLCGEPMKSRLIYEGLLEKKITPNIYVFNSLMNVNAHDLTYIMHIYQNMQNLGVTADTTSHNIILKACCLAGRVDLAQDMYNTVKQLELAGTLKLDVFTYCTIIKVFADAKLWQMALKVKEDMLASGVTPNTYTWSSLISACGNAGLVEHAIQLFEEMLLSGCKPNSQCCNILLHACVEARQYDRAFRLFQSWKKNGLQEALGDRCSSQTEDDVSEPISPKRDPLPTSNHWNFITKFPFAPTTTTYNILMEACGTDYQRAKSLMNEMKEEGLPPNQISWSILIHMCGASGDAELAVQTLKDMRMAGVQPDGIAYTTAIKVCVESRNLQLAFSLFAEMKRYLIKPDLVTYNTLLRARTRYGSLREVQQCLAIYQEMRKAGYNANDYYLKQLIEEWCEGVIQHNGPRQDRSSGQTGTATGRPHNLLLEKVAAHLQNGISGRVAINLQGLTKVESRIVVLAVLRMIKENYTLGHPVNDDISIILGVDEVGAAESAKNGSELRDTILKLVQNDLGLQVLASLPGSPVNMKISQKKHPDSSSPILEEERVGRTNKMVSSSSTRRPVMLQRLKITKESLHHWVQKRAGTFST</sequence>
<dbReference type="AlphaFoldDB" id="A0AAV0PLP5"/>
<feature type="repeat" description="PPR" evidence="3">
    <location>
        <begin position="399"/>
        <end position="433"/>
    </location>
</feature>
<dbReference type="InterPro" id="IPR033443">
    <property type="entry name" value="PROP1-like_PPR_dom"/>
</dbReference>
<evidence type="ECO:0000259" key="5">
    <source>
        <dbReference type="Pfam" id="PF17177"/>
    </source>
</evidence>
<evidence type="ECO:0000256" key="1">
    <source>
        <dbReference type="ARBA" id="ARBA00007626"/>
    </source>
</evidence>
<dbReference type="Gene3D" id="1.25.40.10">
    <property type="entry name" value="Tetratricopeptide repeat domain"/>
    <property type="match status" value="3"/>
</dbReference>
<dbReference type="InterPro" id="IPR011990">
    <property type="entry name" value="TPR-like_helical_dom_sf"/>
</dbReference>
<organism evidence="6 7">
    <name type="scientific">Linum tenue</name>
    <dbReference type="NCBI Taxonomy" id="586396"/>
    <lineage>
        <taxon>Eukaryota</taxon>
        <taxon>Viridiplantae</taxon>
        <taxon>Streptophyta</taxon>
        <taxon>Embryophyta</taxon>
        <taxon>Tracheophyta</taxon>
        <taxon>Spermatophyta</taxon>
        <taxon>Magnoliopsida</taxon>
        <taxon>eudicotyledons</taxon>
        <taxon>Gunneridae</taxon>
        <taxon>Pentapetalae</taxon>
        <taxon>rosids</taxon>
        <taxon>fabids</taxon>
        <taxon>Malpighiales</taxon>
        <taxon>Linaceae</taxon>
        <taxon>Linum</taxon>
    </lineage>
</organism>
<dbReference type="Pfam" id="PF13812">
    <property type="entry name" value="PPR_3"/>
    <property type="match status" value="1"/>
</dbReference>
<dbReference type="Proteomes" id="UP001154282">
    <property type="component" value="Unassembled WGS sequence"/>
</dbReference>
<dbReference type="PANTHER" id="PTHR47447:SF17">
    <property type="entry name" value="OS12G0638900 PROTEIN"/>
    <property type="match status" value="1"/>
</dbReference>
<comment type="similarity">
    <text evidence="1">Belongs to the PPR family. P subfamily.</text>
</comment>
<dbReference type="EMBL" id="CAMGYJ010000009">
    <property type="protein sequence ID" value="CAI0471589.1"/>
    <property type="molecule type" value="Genomic_DNA"/>
</dbReference>
<dbReference type="Pfam" id="PF17177">
    <property type="entry name" value="PPR_long"/>
    <property type="match status" value="1"/>
</dbReference>
<feature type="repeat" description="PPR" evidence="3">
    <location>
        <begin position="364"/>
        <end position="398"/>
    </location>
</feature>
<dbReference type="PROSITE" id="PS51375">
    <property type="entry name" value="PPR"/>
    <property type="match status" value="6"/>
</dbReference>
<proteinExistence type="inferred from homology"/>
<feature type="repeat" description="PPR" evidence="3">
    <location>
        <begin position="578"/>
        <end position="612"/>
    </location>
</feature>
<evidence type="ECO:0000256" key="3">
    <source>
        <dbReference type="PROSITE-ProRule" id="PRU00708"/>
    </source>
</evidence>
<dbReference type="NCBIfam" id="TIGR00756">
    <property type="entry name" value="PPR"/>
    <property type="match status" value="5"/>
</dbReference>
<dbReference type="Pfam" id="PF13041">
    <property type="entry name" value="PPR_2"/>
    <property type="match status" value="1"/>
</dbReference>
<evidence type="ECO:0000256" key="2">
    <source>
        <dbReference type="ARBA" id="ARBA00022737"/>
    </source>
</evidence>
<keyword evidence="7" id="KW-1185">Reference proteome</keyword>
<evidence type="ECO:0000313" key="6">
    <source>
        <dbReference type="EMBL" id="CAI0471589.1"/>
    </source>
</evidence>
<dbReference type="Pfam" id="PF01535">
    <property type="entry name" value="PPR"/>
    <property type="match status" value="2"/>
</dbReference>
<keyword evidence="2" id="KW-0677">Repeat</keyword>
<evidence type="ECO:0000256" key="4">
    <source>
        <dbReference type="SAM" id="MobiDB-lite"/>
    </source>
</evidence>
<feature type="region of interest" description="Disordered" evidence="4">
    <location>
        <begin position="795"/>
        <end position="826"/>
    </location>
</feature>
<gene>
    <name evidence="6" type="ORF">LITE_LOCUS38957</name>
</gene>
<dbReference type="InterPro" id="IPR002885">
    <property type="entry name" value="PPR_rpt"/>
</dbReference>
<protein>
    <recommendedName>
        <fullName evidence="5">PROP1-like PPR domain-containing protein</fullName>
    </recommendedName>
</protein>
<reference evidence="6" key="1">
    <citation type="submission" date="2022-08" db="EMBL/GenBank/DDBJ databases">
        <authorList>
            <person name="Gutierrez-Valencia J."/>
        </authorList>
    </citation>
    <scope>NUCLEOTIDE SEQUENCE</scope>
</reference>